<dbReference type="PANTHER" id="PTHR42085:SF2">
    <property type="entry name" value="F-BOX DOMAIN-CONTAINING PROTEIN"/>
    <property type="match status" value="1"/>
</dbReference>
<sequence length="259" mass="29574">MTTVRKLSAFAGIEVGLESPMAALSLDPVPFRFFDLPSELRVRVYELLLLIPDTIDLDSNNFRRITPRLNIFLVCKRMHEEAFRIFYGRHTFRLFSLSQRFFHAKRPLFSRLPQRYRAAVTKLELRVGPGWTAPPKGWNTAPSLGLVDATSMRLLKIFVEVDPSSHDIFKGFRVTEDFYTVFCQGLVREILCQVPSITEVQFDAWTSVSKHAPLMRELLNEARIANREISWGPLRGWNDGAEDPVGSIGLEDAMAMISL</sequence>
<reference evidence="1" key="1">
    <citation type="journal article" date="2020" name="Stud. Mycol.">
        <title>101 Dothideomycetes genomes: a test case for predicting lifestyles and emergence of pathogens.</title>
        <authorList>
            <person name="Haridas S."/>
            <person name="Albert R."/>
            <person name="Binder M."/>
            <person name="Bloem J."/>
            <person name="Labutti K."/>
            <person name="Salamov A."/>
            <person name="Andreopoulos B."/>
            <person name="Baker S."/>
            <person name="Barry K."/>
            <person name="Bills G."/>
            <person name="Bluhm B."/>
            <person name="Cannon C."/>
            <person name="Castanera R."/>
            <person name="Culley D."/>
            <person name="Daum C."/>
            <person name="Ezra D."/>
            <person name="Gonzalez J."/>
            <person name="Henrissat B."/>
            <person name="Kuo A."/>
            <person name="Liang C."/>
            <person name="Lipzen A."/>
            <person name="Lutzoni F."/>
            <person name="Magnuson J."/>
            <person name="Mondo S."/>
            <person name="Nolan M."/>
            <person name="Ohm R."/>
            <person name="Pangilinan J."/>
            <person name="Park H.-J."/>
            <person name="Ramirez L."/>
            <person name="Alfaro M."/>
            <person name="Sun H."/>
            <person name="Tritt A."/>
            <person name="Yoshinaga Y."/>
            <person name="Zwiers L.-H."/>
            <person name="Turgeon B."/>
            <person name="Goodwin S."/>
            <person name="Spatafora J."/>
            <person name="Crous P."/>
            <person name="Grigoriev I."/>
        </authorList>
    </citation>
    <scope>NUCLEOTIDE SEQUENCE</scope>
    <source>
        <strain evidence="1">Tuck. ex Michener</strain>
    </source>
</reference>
<evidence type="ECO:0008006" key="3">
    <source>
        <dbReference type="Google" id="ProtNLM"/>
    </source>
</evidence>
<dbReference type="PANTHER" id="PTHR42085">
    <property type="entry name" value="F-BOX DOMAIN-CONTAINING PROTEIN"/>
    <property type="match status" value="1"/>
</dbReference>
<dbReference type="EMBL" id="ML991844">
    <property type="protein sequence ID" value="KAF2230271.1"/>
    <property type="molecule type" value="Genomic_DNA"/>
</dbReference>
<keyword evidence="2" id="KW-1185">Reference proteome</keyword>
<gene>
    <name evidence="1" type="ORF">EV356DRAFT_509205</name>
</gene>
<dbReference type="AlphaFoldDB" id="A0A6A6GXE9"/>
<name>A0A6A6GXE9_VIRVR</name>
<protein>
    <recommendedName>
        <fullName evidence="3">F-box domain-containing protein</fullName>
    </recommendedName>
</protein>
<evidence type="ECO:0000313" key="2">
    <source>
        <dbReference type="Proteomes" id="UP000800092"/>
    </source>
</evidence>
<accession>A0A6A6GXE9</accession>
<dbReference type="Proteomes" id="UP000800092">
    <property type="component" value="Unassembled WGS sequence"/>
</dbReference>
<organism evidence="1 2">
    <name type="scientific">Viridothelium virens</name>
    <name type="common">Speckled blister lichen</name>
    <name type="synonym">Trypethelium virens</name>
    <dbReference type="NCBI Taxonomy" id="1048519"/>
    <lineage>
        <taxon>Eukaryota</taxon>
        <taxon>Fungi</taxon>
        <taxon>Dikarya</taxon>
        <taxon>Ascomycota</taxon>
        <taxon>Pezizomycotina</taxon>
        <taxon>Dothideomycetes</taxon>
        <taxon>Dothideomycetes incertae sedis</taxon>
        <taxon>Trypetheliales</taxon>
        <taxon>Trypetheliaceae</taxon>
        <taxon>Viridothelium</taxon>
    </lineage>
</organism>
<proteinExistence type="predicted"/>
<dbReference type="OrthoDB" id="5372935at2759"/>
<evidence type="ECO:0000313" key="1">
    <source>
        <dbReference type="EMBL" id="KAF2230271.1"/>
    </source>
</evidence>
<dbReference type="InterPro" id="IPR038883">
    <property type="entry name" value="AN11006-like"/>
</dbReference>